<evidence type="ECO:0000313" key="2">
    <source>
        <dbReference type="Proteomes" id="UP000765509"/>
    </source>
</evidence>
<dbReference type="EMBL" id="AVOT02026255">
    <property type="protein sequence ID" value="MBW0517910.1"/>
    <property type="molecule type" value="Genomic_DNA"/>
</dbReference>
<sequence length="298" mass="34089">MASSGHFDPSQLDDEHKAVEALDLSFNECLKKGRQCFQHYNPRSLKFHHCFVGKKPCQFPGTPLSNVRWYLWSKKEGPFAKEFQVSEAPTPDVTGSRQREVERWTNAGGLISTDGRPIYSSSEVPISRTNYQGVVKRIRRTANSPTNIDSEESDKLDSEEVEVMNPSIGHNSRTSPSQPAEKIFQSQPVLVSSMRPSPIPQPRHSPMFTFQQLKPVSSSSRRREDQLPLPFPAAQLFQRREHWLVQVTREHPNMENEGQDAVERFFRRVDRNSREVSYHANDRIITVTASEEMAAKLI</sequence>
<evidence type="ECO:0000313" key="1">
    <source>
        <dbReference type="EMBL" id="MBW0517910.1"/>
    </source>
</evidence>
<name>A0A9Q3EEZ4_9BASI</name>
<protein>
    <submittedName>
        <fullName evidence="1">Uncharacterized protein</fullName>
    </submittedName>
</protein>
<dbReference type="Proteomes" id="UP000765509">
    <property type="component" value="Unassembled WGS sequence"/>
</dbReference>
<dbReference type="AlphaFoldDB" id="A0A9Q3EEZ4"/>
<comment type="caution">
    <text evidence="1">The sequence shown here is derived from an EMBL/GenBank/DDBJ whole genome shotgun (WGS) entry which is preliminary data.</text>
</comment>
<organism evidence="1 2">
    <name type="scientific">Austropuccinia psidii MF-1</name>
    <dbReference type="NCBI Taxonomy" id="1389203"/>
    <lineage>
        <taxon>Eukaryota</taxon>
        <taxon>Fungi</taxon>
        <taxon>Dikarya</taxon>
        <taxon>Basidiomycota</taxon>
        <taxon>Pucciniomycotina</taxon>
        <taxon>Pucciniomycetes</taxon>
        <taxon>Pucciniales</taxon>
        <taxon>Sphaerophragmiaceae</taxon>
        <taxon>Austropuccinia</taxon>
    </lineage>
</organism>
<accession>A0A9Q3EEZ4</accession>
<keyword evidence="2" id="KW-1185">Reference proteome</keyword>
<reference evidence="1" key="1">
    <citation type="submission" date="2021-03" db="EMBL/GenBank/DDBJ databases">
        <title>Draft genome sequence of rust myrtle Austropuccinia psidii MF-1, a brazilian biotype.</title>
        <authorList>
            <person name="Quecine M.C."/>
            <person name="Pachon D.M.R."/>
            <person name="Bonatelli M.L."/>
            <person name="Correr F.H."/>
            <person name="Franceschini L.M."/>
            <person name="Leite T.F."/>
            <person name="Margarido G.R.A."/>
            <person name="Almeida C.A."/>
            <person name="Ferrarezi J.A."/>
            <person name="Labate C.A."/>
        </authorList>
    </citation>
    <scope>NUCLEOTIDE SEQUENCE</scope>
    <source>
        <strain evidence="1">MF-1</strain>
    </source>
</reference>
<proteinExistence type="predicted"/>
<gene>
    <name evidence="1" type="ORF">O181_057625</name>
</gene>